<feature type="domain" description="ISXO2-like transposase" evidence="1">
    <location>
        <begin position="20"/>
        <end position="160"/>
    </location>
</feature>
<protein>
    <recommendedName>
        <fullName evidence="1">ISXO2-like transposase domain-containing protein</fullName>
    </recommendedName>
</protein>
<evidence type="ECO:0000259" key="1">
    <source>
        <dbReference type="SMART" id="SM01126"/>
    </source>
</evidence>
<dbReference type="Pfam" id="PF12762">
    <property type="entry name" value="DDE_Tnp_IS1595"/>
    <property type="match status" value="1"/>
</dbReference>
<keyword evidence="3" id="KW-1185">Reference proteome</keyword>
<dbReference type="Proteomes" id="UP001148838">
    <property type="component" value="Unassembled WGS sequence"/>
</dbReference>
<gene>
    <name evidence="2" type="ORF">ANN_27732</name>
</gene>
<reference evidence="2 3" key="1">
    <citation type="journal article" date="2022" name="Allergy">
        <title>Genome assembly and annotation of Periplaneta americana reveal a comprehensive cockroach allergen profile.</title>
        <authorList>
            <person name="Wang L."/>
            <person name="Xiong Q."/>
            <person name="Saelim N."/>
            <person name="Wang L."/>
            <person name="Nong W."/>
            <person name="Wan A.T."/>
            <person name="Shi M."/>
            <person name="Liu X."/>
            <person name="Cao Q."/>
            <person name="Hui J.H.L."/>
            <person name="Sookrung N."/>
            <person name="Leung T.F."/>
            <person name="Tungtrongchitr A."/>
            <person name="Tsui S.K.W."/>
        </authorList>
    </citation>
    <scope>NUCLEOTIDE SEQUENCE [LARGE SCALE GENOMIC DNA]</scope>
    <source>
        <strain evidence="2">PWHHKU_190912</strain>
    </source>
</reference>
<dbReference type="InterPro" id="IPR053164">
    <property type="entry name" value="IS1016-like_transposase"/>
</dbReference>
<dbReference type="PANTHER" id="PTHR47163">
    <property type="entry name" value="DDE_TNP_IS1595 DOMAIN-CONTAINING PROTEIN"/>
    <property type="match status" value="1"/>
</dbReference>
<accession>A0ABQ8RV46</accession>
<name>A0ABQ8RV46_PERAM</name>
<dbReference type="InterPro" id="IPR024445">
    <property type="entry name" value="Tnp_ISXO2-like"/>
</dbReference>
<dbReference type="EMBL" id="JAJSOF020000042">
    <property type="protein sequence ID" value="KAJ4425538.1"/>
    <property type="molecule type" value="Genomic_DNA"/>
</dbReference>
<evidence type="ECO:0000313" key="3">
    <source>
        <dbReference type="Proteomes" id="UP001148838"/>
    </source>
</evidence>
<evidence type="ECO:0000313" key="2">
    <source>
        <dbReference type="EMBL" id="KAJ4425538.1"/>
    </source>
</evidence>
<comment type="caution">
    <text evidence="2">The sequence shown here is derived from an EMBL/GenBank/DDBJ whole genome shotgun (WGS) entry which is preliminary data.</text>
</comment>
<dbReference type="PANTHER" id="PTHR47163:SF3">
    <property type="entry name" value="PROTEIN CBG18017"/>
    <property type="match status" value="1"/>
</dbReference>
<proteinExistence type="predicted"/>
<sequence>MVEFVRGFDSLDHRYKNEPRIGGPNHIVEIDECKIERRKFEAGRIVEGSWVLGLIDRETKEVRLICWWSYCGGFSVLGMIDRETKEVRLEICPNNKRDKDTFLGVIRKHVAAQTTIMTDCWKGYEGLDVNNFRHLTVNQSLNFIDPESGACTNLIENASD</sequence>
<dbReference type="SMART" id="SM01126">
    <property type="entry name" value="DDE_Tnp_IS1595"/>
    <property type="match status" value="1"/>
</dbReference>
<organism evidence="2 3">
    <name type="scientific">Periplaneta americana</name>
    <name type="common">American cockroach</name>
    <name type="synonym">Blatta americana</name>
    <dbReference type="NCBI Taxonomy" id="6978"/>
    <lineage>
        <taxon>Eukaryota</taxon>
        <taxon>Metazoa</taxon>
        <taxon>Ecdysozoa</taxon>
        <taxon>Arthropoda</taxon>
        <taxon>Hexapoda</taxon>
        <taxon>Insecta</taxon>
        <taxon>Pterygota</taxon>
        <taxon>Neoptera</taxon>
        <taxon>Polyneoptera</taxon>
        <taxon>Dictyoptera</taxon>
        <taxon>Blattodea</taxon>
        <taxon>Blattoidea</taxon>
        <taxon>Blattidae</taxon>
        <taxon>Blattinae</taxon>
        <taxon>Periplaneta</taxon>
    </lineage>
</organism>